<dbReference type="Gene3D" id="3.30.200.20">
    <property type="entry name" value="Phosphorylase Kinase, domain 1"/>
    <property type="match status" value="1"/>
</dbReference>
<evidence type="ECO:0000259" key="5">
    <source>
        <dbReference type="PROSITE" id="PS50994"/>
    </source>
</evidence>
<reference evidence="7" key="1">
    <citation type="journal article" date="2022" name="Int. J. Mol. Sci.">
        <title>Draft Genome of Tanacetum Coccineum: Genomic Comparison of Closely Related Tanacetum-Family Plants.</title>
        <authorList>
            <person name="Yamashiro T."/>
            <person name="Shiraishi A."/>
            <person name="Nakayama K."/>
            <person name="Satake H."/>
        </authorList>
    </citation>
    <scope>NUCLEOTIDE SEQUENCE</scope>
</reference>
<feature type="compositionally biased region" description="Polar residues" evidence="4">
    <location>
        <begin position="898"/>
        <end position="921"/>
    </location>
</feature>
<feature type="non-terminal residue" evidence="7">
    <location>
        <position position="1460"/>
    </location>
</feature>
<dbReference type="SUPFAM" id="SSF56112">
    <property type="entry name" value="Protein kinase-like (PK-like)"/>
    <property type="match status" value="1"/>
</dbReference>
<evidence type="ECO:0000313" key="8">
    <source>
        <dbReference type="Proteomes" id="UP001151760"/>
    </source>
</evidence>
<dbReference type="SUPFAM" id="SSF53098">
    <property type="entry name" value="Ribonuclease H-like"/>
    <property type="match status" value="1"/>
</dbReference>
<dbReference type="Pfam" id="PF22936">
    <property type="entry name" value="Pol_BBD"/>
    <property type="match status" value="1"/>
</dbReference>
<dbReference type="InterPro" id="IPR011009">
    <property type="entry name" value="Kinase-like_dom_sf"/>
</dbReference>
<feature type="compositionally biased region" description="Low complexity" evidence="4">
    <location>
        <begin position="845"/>
        <end position="856"/>
    </location>
</feature>
<dbReference type="PROSITE" id="PS50994">
    <property type="entry name" value="INTEGRASE"/>
    <property type="match status" value="1"/>
</dbReference>
<keyword evidence="2" id="KW-0677">Repeat</keyword>
<dbReference type="PROSITE" id="PS51473">
    <property type="entry name" value="GNK2"/>
    <property type="match status" value="2"/>
</dbReference>
<keyword evidence="3" id="KW-0645">Protease</keyword>
<evidence type="ECO:0000256" key="1">
    <source>
        <dbReference type="ARBA" id="ARBA00022729"/>
    </source>
</evidence>
<dbReference type="Pfam" id="PF00665">
    <property type="entry name" value="rve"/>
    <property type="match status" value="1"/>
</dbReference>
<proteinExistence type="predicted"/>
<dbReference type="InterPro" id="IPR025724">
    <property type="entry name" value="GAG-pre-integrase_dom"/>
</dbReference>
<dbReference type="CDD" id="cd23509">
    <property type="entry name" value="Gnk2-like"/>
    <property type="match status" value="2"/>
</dbReference>
<dbReference type="PANTHER" id="PTHR11439">
    <property type="entry name" value="GAG-POL-RELATED RETROTRANSPOSON"/>
    <property type="match status" value="1"/>
</dbReference>
<dbReference type="InterPro" id="IPR013103">
    <property type="entry name" value="RVT_2"/>
</dbReference>
<evidence type="ECO:0000313" key="7">
    <source>
        <dbReference type="EMBL" id="GJT93640.1"/>
    </source>
</evidence>
<evidence type="ECO:0000256" key="2">
    <source>
        <dbReference type="ARBA" id="ARBA00022737"/>
    </source>
</evidence>
<gene>
    <name evidence="7" type="ORF">Tco_1082485</name>
</gene>
<keyword evidence="8" id="KW-1185">Reference proteome</keyword>
<dbReference type="Pfam" id="PF13976">
    <property type="entry name" value="gag_pre-integrs"/>
    <property type="match status" value="1"/>
</dbReference>
<dbReference type="Proteomes" id="UP001151760">
    <property type="component" value="Unassembled WGS sequence"/>
</dbReference>
<dbReference type="InterPro" id="IPR054722">
    <property type="entry name" value="PolX-like_BBD"/>
</dbReference>
<feature type="domain" description="Integrase catalytic" evidence="5">
    <location>
        <begin position="565"/>
        <end position="741"/>
    </location>
</feature>
<dbReference type="Pfam" id="PF25597">
    <property type="entry name" value="SH3_retrovirus"/>
    <property type="match status" value="1"/>
</dbReference>
<keyword evidence="3" id="KW-0378">Hydrolase</keyword>
<protein>
    <submittedName>
        <fullName evidence="7">Ribonuclease H-like domain-containing protein</fullName>
    </submittedName>
</protein>
<dbReference type="CDD" id="cd09272">
    <property type="entry name" value="RNase_HI_RT_Ty1"/>
    <property type="match status" value="1"/>
</dbReference>
<dbReference type="Pfam" id="PF01657">
    <property type="entry name" value="Stress-antifung"/>
    <property type="match status" value="2"/>
</dbReference>
<dbReference type="PANTHER" id="PTHR11439:SF524">
    <property type="entry name" value="RNA-DIRECTED DNA POLYMERASE, PROTEIN KINASE RLK-PELLE-DLSV FAMILY"/>
    <property type="match status" value="1"/>
</dbReference>
<evidence type="ECO:0000256" key="3">
    <source>
        <dbReference type="ARBA" id="ARBA00022750"/>
    </source>
</evidence>
<evidence type="ECO:0000256" key="4">
    <source>
        <dbReference type="SAM" id="MobiDB-lite"/>
    </source>
</evidence>
<organism evidence="7 8">
    <name type="scientific">Tanacetum coccineum</name>
    <dbReference type="NCBI Taxonomy" id="301880"/>
    <lineage>
        <taxon>Eukaryota</taxon>
        <taxon>Viridiplantae</taxon>
        <taxon>Streptophyta</taxon>
        <taxon>Embryophyta</taxon>
        <taxon>Tracheophyta</taxon>
        <taxon>Spermatophyta</taxon>
        <taxon>Magnoliopsida</taxon>
        <taxon>eudicotyledons</taxon>
        <taxon>Gunneridae</taxon>
        <taxon>Pentapetalae</taxon>
        <taxon>asterids</taxon>
        <taxon>campanulids</taxon>
        <taxon>Asterales</taxon>
        <taxon>Asteraceae</taxon>
        <taxon>Asteroideae</taxon>
        <taxon>Anthemideae</taxon>
        <taxon>Anthemidinae</taxon>
        <taxon>Tanacetum</taxon>
    </lineage>
</organism>
<dbReference type="InterPro" id="IPR002902">
    <property type="entry name" value="GNK2"/>
</dbReference>
<keyword evidence="1" id="KW-0732">Signal</keyword>
<dbReference type="Gene3D" id="3.30.430.20">
    <property type="entry name" value="Gnk2 domain, C-X8-C-X2-C motif"/>
    <property type="match status" value="2"/>
</dbReference>
<sequence>MYETNLNTTFSILPTTNNGFGFFNLSTGQGNNTVNSISLCRGDINPDICLSCPNNAIGRIRQLCSYKIDAMIYYEYCSFLYDDTTLLGNTDPWFYTFMSQPQNTMNVDLFNGALRPLMDTLRAQASNGGPLKKFASGNTKGPDFTTIYALVQCTPDLSKQECNHCLEDLISQIPDLFNGKVGGRILVRMCNFRYDIQLFFNESDIALVIPPPPPLTQQPLVISPQPSPAQTMDIGTAESLQYDFGTVQVATNDFSEDNKLGQGGFGAVYKGVFEDGHKIAVKRLAMGSGQGDLEFKNEHSGNGTIHIFLIQYCFLPLIKNFASSMMMYSATNSLYPCVYLATHQPPIQFVSSSAQQSPIHYYGAPAMSPAPVSYAPTPPHAFHTMTLQNPNWNMDTGASSHLADNTSILTSCSNSSIYPSVFVGNGHSIPVTHTGHSFLHTSSKPLHLNHILVTPHIIKNLISVRQFTRDNDVSVEFDAYGFSVKDYQTGRILLRCDSTGDLYPVTQQPSSQNPVVLLSFSSTTWHRRLGHPGDDVLRRLESGNLISCHKPKLPTLCHACQLGKHAKLPFYNSKSLVDSVFEIIHSDIWTSPIPSESGIKYYAIFLDHFSHFVWVYPLHKKSDLFDNFVAFRAYVNRQFNVDIKALQCDHGGEYDNTRFHELFRQNGIQFRFSCPRTSQQNGKSERMLRTINNLIRTLLFQAHIPPSYWVEALNMAAHLLNRLPSTAINNEIPFTKLYNQTPTYEDLRVFGCLCYPHVDASHKLEPRSTPCIFLGYPANHRGYRCLDLASNKIIISRHVRFDEDVFPFGNVTPSNTPTYDFLLPHIQTTTNVPTTEPFVQHMNEPNTPITPHHITPPTSPPQPDTHPSYSSTPIPPQPDTPPSHSSTPIPTSAPTQSHAQTVDSHTPIPINNSSQTMSTHPMVTRAKAGIFKPLERMNCHVTTTSPLPRSHVHALRDPHWKEAMLDEYNALISNGTWALVPRPANVNVVRSMWLFKHKFKADGSLSRYKARLVANGRSQQQGIDCDETFSPVVKPATIRTVLSLAVSRDWPIHQLDVKNAFLHGHLSETVYMHQPPGFVDPNKPNYVCHLQRSLYGLKQAPRAWFQRFASYATRVGFQHSKTDSSLFVFHRGSDIAYLLLYVDDIILTASSSAFLQRIITSLHSEFAMTDLGSLNYFLGISAQRSATGLFLSQSKFAEEILERAHMQNCNPCRTPVDTESKLGSDGDPVSDPTLYRSLAGALQYLTFTRPDLSYAVQQVCLYMHDPRDPHFTALKRILRYVRGTLDYGLQLHVSSTTQLTAYTDADWAGCPVTRRSTSGYCVFLGDNLLSWSAKRQVTLSRSSAEAEYRGVANVVAETAWIRNLLCELHTPLFTATLVYCDNVSAVYMSANPVQHQRTKHIEIDIHFVRDFVASGQVRVLHVPSRFQYADIFTKGLPTALFIEFRSSLNVRRSPAHTEGG</sequence>
<dbReference type="InterPro" id="IPR001584">
    <property type="entry name" value="Integrase_cat-core"/>
</dbReference>
<feature type="compositionally biased region" description="Low complexity" evidence="4">
    <location>
        <begin position="882"/>
        <end position="897"/>
    </location>
</feature>
<dbReference type="InterPro" id="IPR036397">
    <property type="entry name" value="RNaseH_sf"/>
</dbReference>
<dbReference type="EMBL" id="BQNB010020221">
    <property type="protein sequence ID" value="GJT93640.1"/>
    <property type="molecule type" value="Genomic_DNA"/>
</dbReference>
<feature type="region of interest" description="Disordered" evidence="4">
    <location>
        <begin position="836"/>
        <end position="922"/>
    </location>
</feature>
<accession>A0ABQ5I0M4</accession>
<dbReference type="InterPro" id="IPR012337">
    <property type="entry name" value="RNaseH-like_sf"/>
</dbReference>
<dbReference type="Gene3D" id="3.30.420.10">
    <property type="entry name" value="Ribonuclease H-like superfamily/Ribonuclease H"/>
    <property type="match status" value="1"/>
</dbReference>
<comment type="caution">
    <text evidence="7">The sequence shown here is derived from an EMBL/GenBank/DDBJ whole genome shotgun (WGS) entry which is preliminary data.</text>
</comment>
<dbReference type="InterPro" id="IPR038408">
    <property type="entry name" value="GNK2_sf"/>
</dbReference>
<reference evidence="7" key="2">
    <citation type="submission" date="2022-01" db="EMBL/GenBank/DDBJ databases">
        <authorList>
            <person name="Yamashiro T."/>
            <person name="Shiraishi A."/>
            <person name="Satake H."/>
            <person name="Nakayama K."/>
        </authorList>
    </citation>
    <scope>NUCLEOTIDE SEQUENCE</scope>
</reference>
<name>A0ABQ5I0M4_9ASTR</name>
<dbReference type="InterPro" id="IPR057670">
    <property type="entry name" value="SH3_retrovirus"/>
</dbReference>
<keyword evidence="3" id="KW-0064">Aspartyl protease</keyword>
<dbReference type="Pfam" id="PF07727">
    <property type="entry name" value="RVT_2"/>
    <property type="match status" value="1"/>
</dbReference>
<feature type="domain" description="Gnk2-homologous" evidence="6">
    <location>
        <begin position="92"/>
        <end position="199"/>
    </location>
</feature>
<evidence type="ECO:0000259" key="6">
    <source>
        <dbReference type="PROSITE" id="PS51473"/>
    </source>
</evidence>
<dbReference type="SUPFAM" id="SSF56672">
    <property type="entry name" value="DNA/RNA polymerases"/>
    <property type="match status" value="1"/>
</dbReference>
<feature type="domain" description="Gnk2-homologous" evidence="6">
    <location>
        <begin position="1"/>
        <end position="86"/>
    </location>
</feature>
<dbReference type="InterPro" id="IPR043502">
    <property type="entry name" value="DNA/RNA_pol_sf"/>
</dbReference>